<dbReference type="SUPFAM" id="SSF81383">
    <property type="entry name" value="F-box domain"/>
    <property type="match status" value="1"/>
</dbReference>
<feature type="region of interest" description="Disordered" evidence="1">
    <location>
        <begin position="289"/>
        <end position="319"/>
    </location>
</feature>
<feature type="compositionally biased region" description="Basic and acidic residues" evidence="1">
    <location>
        <begin position="103"/>
        <end position="115"/>
    </location>
</feature>
<sequence>MGDQASLLPDLALEAIFVRLPPRDFHRCRCLSRAWAAKLSSDDLIDLHLRVRRKIRLDYDDIMQSLLLKCSIDHRRRARNHISEEIGSGDLTEEEPSGEDNDDGHVNDDGGKEESSVDDDEDGDEGEEEDWREEYRTRGYVEVDEDYYIRRAELHALAKDEWAEAMKDVSGMTVTDSNDPNSFGAKLLKACAVPYGALPPRIREPFLEGDPALDSSENQDETEGHNNIRRIRGREKTEEEVDQEIIAFLRRLRDMDPQPTFLREFDTYRWPPVFDQGQEEMAAFVEEVGQEGDSYYSEYHSDDGEFEEDSDTDNSEIQV</sequence>
<evidence type="ECO:0000256" key="1">
    <source>
        <dbReference type="SAM" id="MobiDB-lite"/>
    </source>
</evidence>
<accession>N1QZF3</accession>
<protein>
    <submittedName>
        <fullName evidence="2">Uncharacterized protein</fullName>
    </submittedName>
</protein>
<feature type="compositionally biased region" description="Acidic residues" evidence="1">
    <location>
        <begin position="116"/>
        <end position="132"/>
    </location>
</feature>
<reference evidence="2" key="1">
    <citation type="submission" date="2015-06" db="UniProtKB">
        <authorList>
            <consortium name="EnsemblPlants"/>
        </authorList>
    </citation>
    <scope>IDENTIFICATION</scope>
</reference>
<dbReference type="SMART" id="SM00256">
    <property type="entry name" value="FBOX"/>
    <property type="match status" value="1"/>
</dbReference>
<feature type="region of interest" description="Disordered" evidence="1">
    <location>
        <begin position="81"/>
        <end position="133"/>
    </location>
</feature>
<feature type="compositionally biased region" description="Acidic residues" evidence="1">
    <location>
        <begin position="304"/>
        <end position="319"/>
    </location>
</feature>
<dbReference type="InterPro" id="IPR036047">
    <property type="entry name" value="F-box-like_dom_sf"/>
</dbReference>
<organism evidence="2">
    <name type="scientific">Aegilops tauschii</name>
    <name type="common">Tausch's goatgrass</name>
    <name type="synonym">Aegilops squarrosa</name>
    <dbReference type="NCBI Taxonomy" id="37682"/>
    <lineage>
        <taxon>Eukaryota</taxon>
        <taxon>Viridiplantae</taxon>
        <taxon>Streptophyta</taxon>
        <taxon>Embryophyta</taxon>
        <taxon>Tracheophyta</taxon>
        <taxon>Spermatophyta</taxon>
        <taxon>Magnoliopsida</taxon>
        <taxon>Liliopsida</taxon>
        <taxon>Poales</taxon>
        <taxon>Poaceae</taxon>
        <taxon>BOP clade</taxon>
        <taxon>Pooideae</taxon>
        <taxon>Triticodae</taxon>
        <taxon>Triticeae</taxon>
        <taxon>Triticinae</taxon>
        <taxon>Aegilops</taxon>
    </lineage>
</organism>
<name>N1QZF3_AEGTA</name>
<feature type="compositionally biased region" description="Acidic residues" evidence="1">
    <location>
        <begin position="91"/>
        <end position="102"/>
    </location>
</feature>
<evidence type="ECO:0000313" key="2">
    <source>
        <dbReference type="EnsemblPlants" id="EMT14672"/>
    </source>
</evidence>
<feature type="region of interest" description="Disordered" evidence="1">
    <location>
        <begin position="209"/>
        <end position="236"/>
    </location>
</feature>
<dbReference type="EnsemblPlants" id="EMT14672">
    <property type="protein sequence ID" value="EMT14672"/>
    <property type="gene ID" value="F775_05003"/>
</dbReference>
<dbReference type="Pfam" id="PF00646">
    <property type="entry name" value="F-box"/>
    <property type="match status" value="1"/>
</dbReference>
<dbReference type="AlphaFoldDB" id="N1QZF3"/>
<dbReference type="InterPro" id="IPR001810">
    <property type="entry name" value="F-box_dom"/>
</dbReference>
<proteinExistence type="predicted"/>